<accession>A0A2T3IEN6</accession>
<name>A0A2T3IEN6_9GAMM</name>
<proteinExistence type="predicted"/>
<dbReference type="Pfam" id="PF21205">
    <property type="entry name" value="Rep3_C"/>
    <property type="match status" value="1"/>
</dbReference>
<sequence length="441" mass="49899">MTKITIYKTQDLYVTQHNMLARSVSNLSADGQALLMTALALHDYEGDIDQEIFISSSAFLTAIPSYDAKNVGRVMLAAEENINACRIQFNKVDSEQFLTGYTIELGENDTRLVSWTDDCVVRRSKGETGEITGISIRLNAHLKPLLTGILKDGSYTSVKFKNVAAIIGQKKNSISVGAVALYFYLSSWKGVKNIQGGFSVDLALDTLKLITRSEITEYKNYKRFCLVPIVDLINSCTNLSVRYDEIKQGRKVSGIKFGCGSEVIANTKPKRPRLKPKPRASKTPEHLWGWAHHNIKLLLNYRQELKNYNSDLDLTTPDVERLAKYYYCINDHERCDYWSDIFSVRKNKLEQQKLNKLPPTIINAKHTYNKVDAYVFGKSHEDQGSLTKPELQNLQEHLTEATPKESEEDRLRVSSKIGRISTIIDLIEQGAIDLTLMFAND</sequence>
<dbReference type="Proteomes" id="UP000240254">
    <property type="component" value="Unassembled WGS sequence"/>
</dbReference>
<dbReference type="InterPro" id="IPR036388">
    <property type="entry name" value="WH-like_DNA-bd_sf"/>
</dbReference>
<dbReference type="AlphaFoldDB" id="A0A2T3IEN6"/>
<dbReference type="EMBL" id="PYMK01000034">
    <property type="protein sequence ID" value="PSU23048.1"/>
    <property type="molecule type" value="Genomic_DNA"/>
</dbReference>
<organism evidence="1 2">
    <name type="scientific">Photobacterium aquimaris</name>
    <dbReference type="NCBI Taxonomy" id="512643"/>
    <lineage>
        <taxon>Bacteria</taxon>
        <taxon>Pseudomonadati</taxon>
        <taxon>Pseudomonadota</taxon>
        <taxon>Gammaproteobacteria</taxon>
        <taxon>Vibrionales</taxon>
        <taxon>Vibrionaceae</taxon>
        <taxon>Photobacterium</taxon>
    </lineage>
</organism>
<dbReference type="RefSeq" id="WP_065177093.1">
    <property type="nucleotide sequence ID" value="NZ_LZFA01000048.1"/>
</dbReference>
<dbReference type="Gene3D" id="1.10.10.10">
    <property type="entry name" value="Winged helix-like DNA-binding domain superfamily/Winged helix DNA-binding domain"/>
    <property type="match status" value="2"/>
</dbReference>
<gene>
    <name evidence="1" type="ORF">CTM88_19990</name>
</gene>
<comment type="caution">
    <text evidence="1">The sequence shown here is derived from an EMBL/GenBank/DDBJ whole genome shotgun (WGS) entry which is preliminary data.</text>
</comment>
<dbReference type="SUPFAM" id="SSF46785">
    <property type="entry name" value="Winged helix' DNA-binding domain"/>
    <property type="match status" value="1"/>
</dbReference>
<dbReference type="InterPro" id="IPR036390">
    <property type="entry name" value="WH_DNA-bd_sf"/>
</dbReference>
<dbReference type="OrthoDB" id="9122127at2"/>
<reference evidence="1 2" key="1">
    <citation type="submission" date="2018-03" db="EMBL/GenBank/DDBJ databases">
        <title>Whole genome sequencing of Histamine producing bacteria.</title>
        <authorList>
            <person name="Butler K."/>
        </authorList>
    </citation>
    <scope>NUCLEOTIDE SEQUENCE [LARGE SCALE GENOMIC DNA]</scope>
    <source>
        <strain evidence="1 2">BS2</strain>
    </source>
</reference>
<evidence type="ECO:0000313" key="2">
    <source>
        <dbReference type="Proteomes" id="UP000240254"/>
    </source>
</evidence>
<evidence type="ECO:0000313" key="1">
    <source>
        <dbReference type="EMBL" id="PSU23048.1"/>
    </source>
</evidence>
<protein>
    <submittedName>
        <fullName evidence="1">Replication initiation protein</fullName>
    </submittedName>
</protein>